<dbReference type="EMBL" id="AP018203">
    <property type="protein sequence ID" value="BAY55231.1"/>
    <property type="molecule type" value="Genomic_DNA"/>
</dbReference>
<protein>
    <submittedName>
        <fullName evidence="1">Uncharacterized protein</fullName>
    </submittedName>
</protein>
<dbReference type="AlphaFoldDB" id="A0A1Z4JEQ4"/>
<gene>
    <name evidence="1" type="ORF">NIES2135_20540</name>
</gene>
<accession>A0A1Z4JEQ4</accession>
<sequence length="120" mass="13638">MLYEIKGCNTYALLHADTAEEALNEFRKHHELSESSILNIVSQEAKLECGENVFLLRARLLGSELHYETSFEENSWFHHSCIVSLSDLEKQATIAELKRQATVTIQAVQTTEIDWSELAA</sequence>
<evidence type="ECO:0000313" key="2">
    <source>
        <dbReference type="Proteomes" id="UP000217895"/>
    </source>
</evidence>
<reference evidence="1 2" key="1">
    <citation type="submission" date="2017-06" db="EMBL/GenBank/DDBJ databases">
        <title>Genome sequencing of cyanobaciteial culture collection at National Institute for Environmental Studies (NIES).</title>
        <authorList>
            <person name="Hirose Y."/>
            <person name="Shimura Y."/>
            <person name="Fujisawa T."/>
            <person name="Nakamura Y."/>
            <person name="Kawachi M."/>
        </authorList>
    </citation>
    <scope>NUCLEOTIDE SEQUENCE [LARGE SCALE GENOMIC DNA]</scope>
    <source>
        <strain evidence="1 2">NIES-2135</strain>
    </source>
</reference>
<keyword evidence="2" id="KW-1185">Reference proteome</keyword>
<name>A0A1Z4JEQ4_LEPBY</name>
<organism evidence="1 2">
    <name type="scientific">Leptolyngbya boryana NIES-2135</name>
    <dbReference type="NCBI Taxonomy" id="1973484"/>
    <lineage>
        <taxon>Bacteria</taxon>
        <taxon>Bacillati</taxon>
        <taxon>Cyanobacteriota</taxon>
        <taxon>Cyanophyceae</taxon>
        <taxon>Leptolyngbyales</taxon>
        <taxon>Leptolyngbyaceae</taxon>
        <taxon>Leptolyngbya group</taxon>
        <taxon>Leptolyngbya</taxon>
    </lineage>
</organism>
<dbReference type="Proteomes" id="UP000217895">
    <property type="component" value="Chromosome"/>
</dbReference>
<evidence type="ECO:0000313" key="1">
    <source>
        <dbReference type="EMBL" id="BAY55231.1"/>
    </source>
</evidence>
<proteinExistence type="predicted"/>